<dbReference type="Proteomes" id="UP000318834">
    <property type="component" value="Unassembled WGS sequence"/>
</dbReference>
<dbReference type="GO" id="GO:0005886">
    <property type="term" value="C:plasma membrane"/>
    <property type="evidence" value="ECO:0007669"/>
    <property type="project" value="UniProtKB-SubCell"/>
</dbReference>
<comment type="similarity">
    <text evidence="7">Belongs to the binding-protein-dependent transport system permease family.</text>
</comment>
<name>A0A537IWJ5_9BACT</name>
<feature type="transmembrane region" description="Helical" evidence="7">
    <location>
        <begin position="94"/>
        <end position="115"/>
    </location>
</feature>
<evidence type="ECO:0000256" key="4">
    <source>
        <dbReference type="ARBA" id="ARBA00022692"/>
    </source>
</evidence>
<evidence type="ECO:0000256" key="2">
    <source>
        <dbReference type="ARBA" id="ARBA00022448"/>
    </source>
</evidence>
<evidence type="ECO:0000313" key="10">
    <source>
        <dbReference type="EMBL" id="TMI75689.1"/>
    </source>
</evidence>
<feature type="transmembrane region" description="Helical" evidence="7">
    <location>
        <begin position="230"/>
        <end position="250"/>
    </location>
</feature>
<dbReference type="PANTHER" id="PTHR30193">
    <property type="entry name" value="ABC TRANSPORTER PERMEASE PROTEIN"/>
    <property type="match status" value="1"/>
</dbReference>
<evidence type="ECO:0000256" key="3">
    <source>
        <dbReference type="ARBA" id="ARBA00022475"/>
    </source>
</evidence>
<dbReference type="PROSITE" id="PS50928">
    <property type="entry name" value="ABC_TM1"/>
    <property type="match status" value="1"/>
</dbReference>
<dbReference type="AlphaFoldDB" id="A0A537IWJ5"/>
<feature type="transmembrane region" description="Helical" evidence="7">
    <location>
        <begin position="35"/>
        <end position="60"/>
    </location>
</feature>
<organism evidence="10 11">
    <name type="scientific">Candidatus Segetimicrobium genomatis</name>
    <dbReference type="NCBI Taxonomy" id="2569760"/>
    <lineage>
        <taxon>Bacteria</taxon>
        <taxon>Bacillati</taxon>
        <taxon>Candidatus Sysuimicrobiota</taxon>
        <taxon>Candidatus Sysuimicrobiia</taxon>
        <taxon>Candidatus Sysuimicrobiales</taxon>
        <taxon>Candidatus Segetimicrobiaceae</taxon>
        <taxon>Candidatus Segetimicrobium</taxon>
    </lineage>
</organism>
<feature type="transmembrane region" description="Helical" evidence="7">
    <location>
        <begin position="176"/>
        <end position="199"/>
    </location>
</feature>
<dbReference type="Pfam" id="PF00528">
    <property type="entry name" value="BPD_transp_1"/>
    <property type="match status" value="1"/>
</dbReference>
<keyword evidence="4 7" id="KW-0812">Transmembrane</keyword>
<dbReference type="Gene3D" id="1.10.3720.10">
    <property type="entry name" value="MetI-like"/>
    <property type="match status" value="1"/>
</dbReference>
<comment type="caution">
    <text evidence="10">The sequence shown here is derived from an EMBL/GenBank/DDBJ whole genome shotgun (WGS) entry which is preliminary data.</text>
</comment>
<evidence type="ECO:0000256" key="1">
    <source>
        <dbReference type="ARBA" id="ARBA00004651"/>
    </source>
</evidence>
<protein>
    <submittedName>
        <fullName evidence="10">Sugar ABC transporter permease</fullName>
    </submittedName>
</protein>
<feature type="region of interest" description="Disordered" evidence="8">
    <location>
        <begin position="1"/>
        <end position="21"/>
    </location>
</feature>
<comment type="subcellular location">
    <subcellularLocation>
        <location evidence="1 7">Cell membrane</location>
        <topology evidence="1 7">Multi-pass membrane protein</topology>
    </subcellularLocation>
</comment>
<keyword evidence="2 7" id="KW-0813">Transport</keyword>
<dbReference type="InterPro" id="IPR035906">
    <property type="entry name" value="MetI-like_sf"/>
</dbReference>
<dbReference type="GO" id="GO:0055085">
    <property type="term" value="P:transmembrane transport"/>
    <property type="evidence" value="ECO:0007669"/>
    <property type="project" value="InterPro"/>
</dbReference>
<keyword evidence="6 7" id="KW-0472">Membrane</keyword>
<dbReference type="SUPFAM" id="SSF160964">
    <property type="entry name" value="MalF N-terminal region-like"/>
    <property type="match status" value="1"/>
</dbReference>
<keyword evidence="5 7" id="KW-1133">Transmembrane helix</keyword>
<proteinExistence type="inferred from homology"/>
<evidence type="ECO:0000259" key="9">
    <source>
        <dbReference type="PROSITE" id="PS50928"/>
    </source>
</evidence>
<keyword evidence="3" id="KW-1003">Cell membrane</keyword>
<gene>
    <name evidence="10" type="ORF">E6H05_06025</name>
</gene>
<dbReference type="EMBL" id="VBAP01000041">
    <property type="protein sequence ID" value="TMI75689.1"/>
    <property type="molecule type" value="Genomic_DNA"/>
</dbReference>
<dbReference type="SUPFAM" id="SSF161098">
    <property type="entry name" value="MetI-like"/>
    <property type="match status" value="1"/>
</dbReference>
<reference evidence="10 11" key="1">
    <citation type="journal article" date="2019" name="Nat. Microbiol.">
        <title>Mediterranean grassland soil C-N compound turnover is dependent on rainfall and depth, and is mediated by genomically divergent microorganisms.</title>
        <authorList>
            <person name="Diamond S."/>
            <person name="Andeer P.F."/>
            <person name="Li Z."/>
            <person name="Crits-Christoph A."/>
            <person name="Burstein D."/>
            <person name="Anantharaman K."/>
            <person name="Lane K.R."/>
            <person name="Thomas B.C."/>
            <person name="Pan C."/>
            <person name="Northen T.R."/>
            <person name="Banfield J.F."/>
        </authorList>
    </citation>
    <scope>NUCLEOTIDE SEQUENCE [LARGE SCALE GENOMIC DNA]</scope>
    <source>
        <strain evidence="10">NP_8</strain>
    </source>
</reference>
<evidence type="ECO:0000256" key="5">
    <source>
        <dbReference type="ARBA" id="ARBA00022989"/>
    </source>
</evidence>
<dbReference type="CDD" id="cd06261">
    <property type="entry name" value="TM_PBP2"/>
    <property type="match status" value="1"/>
</dbReference>
<dbReference type="InterPro" id="IPR000515">
    <property type="entry name" value="MetI-like"/>
</dbReference>
<evidence type="ECO:0000313" key="11">
    <source>
        <dbReference type="Proteomes" id="UP000318834"/>
    </source>
</evidence>
<feature type="domain" description="ABC transmembrane type-1" evidence="9">
    <location>
        <begin position="90"/>
        <end position="303"/>
    </location>
</feature>
<evidence type="ECO:0000256" key="7">
    <source>
        <dbReference type="RuleBase" id="RU363032"/>
    </source>
</evidence>
<feature type="transmembrane region" description="Helical" evidence="7">
    <location>
        <begin position="287"/>
        <end position="306"/>
    </location>
</feature>
<feature type="transmembrane region" description="Helical" evidence="7">
    <location>
        <begin position="127"/>
        <end position="147"/>
    </location>
</feature>
<dbReference type="InterPro" id="IPR051393">
    <property type="entry name" value="ABC_transporter_permease"/>
</dbReference>
<evidence type="ECO:0000256" key="8">
    <source>
        <dbReference type="SAM" id="MobiDB-lite"/>
    </source>
</evidence>
<dbReference type="PANTHER" id="PTHR30193:SF37">
    <property type="entry name" value="INNER MEMBRANE ABC TRANSPORTER PERMEASE PROTEIN YCJO"/>
    <property type="match status" value="1"/>
</dbReference>
<sequence length="314" mass="35586">MRTVEVRRSSMQRAGPHASSVAGRRRLRETLEGQAFLLPTIFGLALFWLGPVVASVLISFTDWGNGQHVSWLGLANYRALYTSPLFWKVFANTWYYTLVSVPAGMLLSLGLALLANQKLRGIGLFRAIYFFPSIISMTAVALMWSFLFNPDLGFINYVIRRVFHVPGPEWVNSIQWAMPALIFVGVWKWAGYNMVIFLAGLQSLDRSLQEAAAMDGANSWQRFRHVTWPGLTPTTLFVLVIMLIGSFQVFEQTYVMTEGGPAYATLTMSYYIYLDAFQYFHMGQAAALAYVLFAVVCIVTALQFALQRRWVFYQ</sequence>
<accession>A0A537IWJ5</accession>
<evidence type="ECO:0000256" key="6">
    <source>
        <dbReference type="ARBA" id="ARBA00023136"/>
    </source>
</evidence>